<protein>
    <submittedName>
        <fullName evidence="1">Uncharacterized protein</fullName>
    </submittedName>
</protein>
<evidence type="ECO:0000313" key="2">
    <source>
        <dbReference type="Proteomes" id="UP000594263"/>
    </source>
</evidence>
<keyword evidence="2" id="KW-1185">Reference proteome</keyword>
<dbReference type="EnsemblPlants" id="Kaladp0023s0107.1.v1.1">
    <property type="protein sequence ID" value="Kaladp0023s0107.1.v1.1.CDS.1"/>
    <property type="gene ID" value="Kaladp0023s0107.v1.1"/>
</dbReference>
<dbReference type="Proteomes" id="UP000594263">
    <property type="component" value="Unplaced"/>
</dbReference>
<dbReference type="Gramene" id="Kaladp0023s0107.1.v1.1">
    <property type="protein sequence ID" value="Kaladp0023s0107.1.v1.1.CDS.1"/>
    <property type="gene ID" value="Kaladp0023s0107.v1.1"/>
</dbReference>
<proteinExistence type="predicted"/>
<reference evidence="1" key="1">
    <citation type="submission" date="2021-01" db="UniProtKB">
        <authorList>
            <consortium name="EnsemblPlants"/>
        </authorList>
    </citation>
    <scope>IDENTIFICATION</scope>
</reference>
<sequence length="63" mass="6953">MSQYVDGLGLMPIMERTRYRRSYCGGSIFSLSPLSYHSSDFCCKNIERMVSSSAPGASVCMST</sequence>
<accession>A0A7N0T5H4</accession>
<dbReference type="AlphaFoldDB" id="A0A7N0T5H4"/>
<organism evidence="1 2">
    <name type="scientific">Kalanchoe fedtschenkoi</name>
    <name type="common">Lavender scallops</name>
    <name type="synonym">South American air plant</name>
    <dbReference type="NCBI Taxonomy" id="63787"/>
    <lineage>
        <taxon>Eukaryota</taxon>
        <taxon>Viridiplantae</taxon>
        <taxon>Streptophyta</taxon>
        <taxon>Embryophyta</taxon>
        <taxon>Tracheophyta</taxon>
        <taxon>Spermatophyta</taxon>
        <taxon>Magnoliopsida</taxon>
        <taxon>eudicotyledons</taxon>
        <taxon>Gunneridae</taxon>
        <taxon>Pentapetalae</taxon>
        <taxon>Saxifragales</taxon>
        <taxon>Crassulaceae</taxon>
        <taxon>Kalanchoe</taxon>
    </lineage>
</organism>
<evidence type="ECO:0000313" key="1">
    <source>
        <dbReference type="EnsemblPlants" id="Kaladp0023s0107.1.v1.1.CDS.1"/>
    </source>
</evidence>
<name>A0A7N0T5H4_KALFE</name>